<dbReference type="Proteomes" id="UP000677812">
    <property type="component" value="Unassembled WGS sequence"/>
</dbReference>
<dbReference type="PANTHER" id="PTHR13693:SF3">
    <property type="entry name" value="LD36009P"/>
    <property type="match status" value="1"/>
</dbReference>
<evidence type="ECO:0000313" key="3">
    <source>
        <dbReference type="EMBL" id="MBR0560827.1"/>
    </source>
</evidence>
<comment type="cofactor">
    <cofactor evidence="1">
        <name>pyridoxal 5'-phosphate</name>
        <dbReference type="ChEBI" id="CHEBI:597326"/>
    </cofactor>
</comment>
<dbReference type="InterPro" id="IPR050087">
    <property type="entry name" value="AON_synthase_class-II"/>
</dbReference>
<accession>A0ABS5EA97</accession>
<comment type="caution">
    <text evidence="3">The sequence shown here is derived from an EMBL/GenBank/DDBJ whole genome shotgun (WGS) entry which is preliminary data.</text>
</comment>
<name>A0ABS5EA97_9PROT</name>
<dbReference type="InterPro" id="IPR015424">
    <property type="entry name" value="PyrdxlP-dep_Trfase"/>
</dbReference>
<feature type="non-terminal residue" evidence="3">
    <location>
        <position position="1"/>
    </location>
</feature>
<dbReference type="PANTHER" id="PTHR13693">
    <property type="entry name" value="CLASS II AMINOTRANSFERASE/8-AMINO-7-OXONONANOATE SYNTHASE"/>
    <property type="match status" value="1"/>
</dbReference>
<keyword evidence="4" id="KW-1185">Reference proteome</keyword>
<feature type="non-terminal residue" evidence="3">
    <location>
        <position position="78"/>
    </location>
</feature>
<evidence type="ECO:0000313" key="4">
    <source>
        <dbReference type="Proteomes" id="UP000677812"/>
    </source>
</evidence>
<dbReference type="SUPFAM" id="SSF53383">
    <property type="entry name" value="PLP-dependent transferases"/>
    <property type="match status" value="1"/>
</dbReference>
<proteinExistence type="predicted"/>
<evidence type="ECO:0000256" key="2">
    <source>
        <dbReference type="ARBA" id="ARBA00022679"/>
    </source>
</evidence>
<keyword evidence="3" id="KW-0032">Aminotransferase</keyword>
<sequence length="78" mass="8551">AIETVRSMGVGTTGSRIANGTFGLHRKLEERLAAYLERKHAMVFSTGYQAKLGTISALVNKDDIMFLDADRQASKYDG</sequence>
<keyword evidence="2" id="KW-0808">Transferase</keyword>
<dbReference type="GO" id="GO:0008483">
    <property type="term" value="F:transaminase activity"/>
    <property type="evidence" value="ECO:0007669"/>
    <property type="project" value="UniProtKB-KW"/>
</dbReference>
<dbReference type="Gene3D" id="3.40.640.10">
    <property type="entry name" value="Type I PLP-dependent aspartate aminotransferase-like (Major domain)"/>
    <property type="match status" value="1"/>
</dbReference>
<evidence type="ECO:0000256" key="1">
    <source>
        <dbReference type="ARBA" id="ARBA00001933"/>
    </source>
</evidence>
<dbReference type="InterPro" id="IPR015421">
    <property type="entry name" value="PyrdxlP-dep_Trfase_major"/>
</dbReference>
<organism evidence="3 4">
    <name type="scientific">Neokomagataea anthophila</name>
    <dbReference type="NCBI Taxonomy" id="2826925"/>
    <lineage>
        <taxon>Bacteria</taxon>
        <taxon>Pseudomonadati</taxon>
        <taxon>Pseudomonadota</taxon>
        <taxon>Alphaproteobacteria</taxon>
        <taxon>Acetobacterales</taxon>
        <taxon>Acetobacteraceae</taxon>
        <taxon>Neokomagataea</taxon>
    </lineage>
</organism>
<reference evidence="3 4" key="1">
    <citation type="submission" date="2021-04" db="EMBL/GenBank/DDBJ databases">
        <title>The complete genome sequence of Neokomagataea sp. TBRC 2177.</title>
        <authorList>
            <person name="Charoenyingcharoen P."/>
            <person name="Yukphan P."/>
        </authorList>
    </citation>
    <scope>NUCLEOTIDE SEQUENCE [LARGE SCALE GENOMIC DNA]</scope>
    <source>
        <strain evidence="3 4">TBRC 2177</strain>
    </source>
</reference>
<gene>
    <name evidence="3" type="ORF">KB213_12340</name>
</gene>
<protein>
    <submittedName>
        <fullName evidence="3">Pyridoxal phosphate-dependent aminotransferase family protein</fullName>
    </submittedName>
</protein>
<dbReference type="EMBL" id="JAGRQH010000146">
    <property type="protein sequence ID" value="MBR0560827.1"/>
    <property type="molecule type" value="Genomic_DNA"/>
</dbReference>